<proteinExistence type="predicted"/>
<gene>
    <name evidence="1" type="ORF">L1987_17717</name>
</gene>
<sequence>MKNSTSLSKKKWGFCGNSNLKVEPETTIKGALALLMVNLNISDDRPVIPMSINEPSAFPCFSTSHIAAYAIDEVVKFTDFNGYPAAKVEELELHLPSSPLPSPSLPLQQLSPLPPRPPPNIV</sequence>
<organism evidence="1 2">
    <name type="scientific">Smallanthus sonchifolius</name>
    <dbReference type="NCBI Taxonomy" id="185202"/>
    <lineage>
        <taxon>Eukaryota</taxon>
        <taxon>Viridiplantae</taxon>
        <taxon>Streptophyta</taxon>
        <taxon>Embryophyta</taxon>
        <taxon>Tracheophyta</taxon>
        <taxon>Spermatophyta</taxon>
        <taxon>Magnoliopsida</taxon>
        <taxon>eudicotyledons</taxon>
        <taxon>Gunneridae</taxon>
        <taxon>Pentapetalae</taxon>
        <taxon>asterids</taxon>
        <taxon>campanulids</taxon>
        <taxon>Asterales</taxon>
        <taxon>Asteraceae</taxon>
        <taxon>Asteroideae</taxon>
        <taxon>Heliantheae alliance</taxon>
        <taxon>Millerieae</taxon>
        <taxon>Smallanthus</taxon>
    </lineage>
</organism>
<reference evidence="1 2" key="2">
    <citation type="journal article" date="2022" name="Mol. Ecol. Resour.">
        <title>The genomes of chicory, endive, great burdock and yacon provide insights into Asteraceae paleo-polyploidization history and plant inulin production.</title>
        <authorList>
            <person name="Fan W."/>
            <person name="Wang S."/>
            <person name="Wang H."/>
            <person name="Wang A."/>
            <person name="Jiang F."/>
            <person name="Liu H."/>
            <person name="Zhao H."/>
            <person name="Xu D."/>
            <person name="Zhang Y."/>
        </authorList>
    </citation>
    <scope>NUCLEOTIDE SEQUENCE [LARGE SCALE GENOMIC DNA]</scope>
    <source>
        <strain evidence="2">cv. Yunnan</strain>
        <tissue evidence="1">Leaves</tissue>
    </source>
</reference>
<dbReference type="Proteomes" id="UP001056120">
    <property type="component" value="Linkage Group LG06"/>
</dbReference>
<dbReference type="EMBL" id="CM042023">
    <property type="protein sequence ID" value="KAI3813004.1"/>
    <property type="molecule type" value="Genomic_DNA"/>
</dbReference>
<name>A0ACB9IYJ7_9ASTR</name>
<protein>
    <submittedName>
        <fullName evidence="1">Uncharacterized protein</fullName>
    </submittedName>
</protein>
<comment type="caution">
    <text evidence="1">The sequence shown here is derived from an EMBL/GenBank/DDBJ whole genome shotgun (WGS) entry which is preliminary data.</text>
</comment>
<accession>A0ACB9IYJ7</accession>
<evidence type="ECO:0000313" key="1">
    <source>
        <dbReference type="EMBL" id="KAI3813004.1"/>
    </source>
</evidence>
<reference evidence="2" key="1">
    <citation type="journal article" date="2022" name="Mol. Ecol. Resour.">
        <title>The genomes of chicory, endive, great burdock and yacon provide insights into Asteraceae palaeo-polyploidization history and plant inulin production.</title>
        <authorList>
            <person name="Fan W."/>
            <person name="Wang S."/>
            <person name="Wang H."/>
            <person name="Wang A."/>
            <person name="Jiang F."/>
            <person name="Liu H."/>
            <person name="Zhao H."/>
            <person name="Xu D."/>
            <person name="Zhang Y."/>
        </authorList>
    </citation>
    <scope>NUCLEOTIDE SEQUENCE [LARGE SCALE GENOMIC DNA]</scope>
    <source>
        <strain evidence="2">cv. Yunnan</strain>
    </source>
</reference>
<evidence type="ECO:0000313" key="2">
    <source>
        <dbReference type="Proteomes" id="UP001056120"/>
    </source>
</evidence>
<keyword evidence="2" id="KW-1185">Reference proteome</keyword>